<protein>
    <submittedName>
        <fullName evidence="2">Sec1 family protein</fullName>
    </submittedName>
</protein>
<evidence type="ECO:0000256" key="1">
    <source>
        <dbReference type="ARBA" id="ARBA00009884"/>
    </source>
</evidence>
<dbReference type="InterPro" id="IPR001619">
    <property type="entry name" value="Sec1-like"/>
</dbReference>
<dbReference type="SMR" id="A2DXJ8"/>
<dbReference type="GO" id="GO:0033263">
    <property type="term" value="C:CORVET complex"/>
    <property type="evidence" value="ECO:0000318"/>
    <property type="project" value="GO_Central"/>
</dbReference>
<dbReference type="KEGG" id="tva:4772826"/>
<reference evidence="2" key="2">
    <citation type="journal article" date="2007" name="Science">
        <title>Draft genome sequence of the sexually transmitted pathogen Trichomonas vaginalis.</title>
        <authorList>
            <person name="Carlton J.M."/>
            <person name="Hirt R.P."/>
            <person name="Silva J.C."/>
            <person name="Delcher A.L."/>
            <person name="Schatz M."/>
            <person name="Zhao Q."/>
            <person name="Wortman J.R."/>
            <person name="Bidwell S.L."/>
            <person name="Alsmark U.C.M."/>
            <person name="Besteiro S."/>
            <person name="Sicheritz-Ponten T."/>
            <person name="Noel C.J."/>
            <person name="Dacks J.B."/>
            <person name="Foster P.G."/>
            <person name="Simillion C."/>
            <person name="Van de Peer Y."/>
            <person name="Miranda-Saavedra D."/>
            <person name="Barton G.J."/>
            <person name="Westrop G.D."/>
            <person name="Mueller S."/>
            <person name="Dessi D."/>
            <person name="Fiori P.L."/>
            <person name="Ren Q."/>
            <person name="Paulsen I."/>
            <person name="Zhang H."/>
            <person name="Bastida-Corcuera F.D."/>
            <person name="Simoes-Barbosa A."/>
            <person name="Brown M.T."/>
            <person name="Hayes R.D."/>
            <person name="Mukherjee M."/>
            <person name="Okumura C.Y."/>
            <person name="Schneider R."/>
            <person name="Smith A.J."/>
            <person name="Vanacova S."/>
            <person name="Villalvazo M."/>
            <person name="Haas B.J."/>
            <person name="Pertea M."/>
            <person name="Feldblyum T.V."/>
            <person name="Utterback T.R."/>
            <person name="Shu C.L."/>
            <person name="Osoegawa K."/>
            <person name="de Jong P.J."/>
            <person name="Hrdy I."/>
            <person name="Horvathova L."/>
            <person name="Zubacova Z."/>
            <person name="Dolezal P."/>
            <person name="Malik S.B."/>
            <person name="Logsdon J.M. Jr."/>
            <person name="Henze K."/>
            <person name="Gupta A."/>
            <person name="Wang C.C."/>
            <person name="Dunne R.L."/>
            <person name="Upcroft J.A."/>
            <person name="Upcroft P."/>
            <person name="White O."/>
            <person name="Salzberg S.L."/>
            <person name="Tang P."/>
            <person name="Chiu C.-H."/>
            <person name="Lee Y.-S."/>
            <person name="Embley T.M."/>
            <person name="Coombs G.H."/>
            <person name="Mottram J.C."/>
            <person name="Tachezy J."/>
            <person name="Fraser-Liggett C.M."/>
            <person name="Johnson P.J."/>
        </authorList>
    </citation>
    <scope>NUCLEOTIDE SEQUENCE [LARGE SCALE GENOMIC DNA]</scope>
    <source>
        <strain evidence="2">G3</strain>
    </source>
</reference>
<organism evidence="2 3">
    <name type="scientific">Trichomonas vaginalis (strain ATCC PRA-98 / G3)</name>
    <dbReference type="NCBI Taxonomy" id="412133"/>
    <lineage>
        <taxon>Eukaryota</taxon>
        <taxon>Metamonada</taxon>
        <taxon>Parabasalia</taxon>
        <taxon>Trichomonadida</taxon>
        <taxon>Trichomonadidae</taxon>
        <taxon>Trichomonas</taxon>
    </lineage>
</organism>
<proteinExistence type="inferred from homology"/>
<dbReference type="Gene3D" id="3.40.50.1910">
    <property type="match status" value="2"/>
</dbReference>
<dbReference type="InterPro" id="IPR036045">
    <property type="entry name" value="Sec1-like_sf"/>
</dbReference>
<dbReference type="VEuPathDB" id="TrichDB:TVAGG3_0048060"/>
<dbReference type="RefSeq" id="XP_001327050.1">
    <property type="nucleotide sequence ID" value="XM_001327015.1"/>
</dbReference>
<dbReference type="AlphaFoldDB" id="A2DXJ8"/>
<dbReference type="GO" id="GO:0016192">
    <property type="term" value="P:vesicle-mediated transport"/>
    <property type="evidence" value="ECO:0000318"/>
    <property type="project" value="GO_Central"/>
</dbReference>
<reference evidence="2" key="1">
    <citation type="submission" date="2006-10" db="EMBL/GenBank/DDBJ databases">
        <authorList>
            <person name="Amadeo P."/>
            <person name="Zhao Q."/>
            <person name="Wortman J."/>
            <person name="Fraser-Liggett C."/>
            <person name="Carlton J."/>
        </authorList>
    </citation>
    <scope>NUCLEOTIDE SEQUENCE</scope>
    <source>
        <strain evidence="2">G3</strain>
    </source>
</reference>
<dbReference type="STRING" id="5722.A2DXJ8"/>
<dbReference type="Pfam" id="PF00995">
    <property type="entry name" value="Sec1"/>
    <property type="match status" value="1"/>
</dbReference>
<dbReference type="InParanoid" id="A2DXJ8"/>
<dbReference type="SUPFAM" id="SSF56815">
    <property type="entry name" value="Sec1/munc18-like (SM) proteins"/>
    <property type="match status" value="1"/>
</dbReference>
<comment type="similarity">
    <text evidence="1">Belongs to the STXBP/unc-18/SEC1 family.</text>
</comment>
<dbReference type="eggNOG" id="KOG1302">
    <property type="taxonomic scope" value="Eukaryota"/>
</dbReference>
<dbReference type="Proteomes" id="UP000001542">
    <property type="component" value="Unassembled WGS sequence"/>
</dbReference>
<dbReference type="FunCoup" id="A2DXJ8">
    <property type="interactions" value="571"/>
</dbReference>
<dbReference type="GO" id="GO:0005773">
    <property type="term" value="C:vacuole"/>
    <property type="evidence" value="ECO:0000318"/>
    <property type="project" value="GO_Central"/>
</dbReference>
<sequence length="607" mass="68613">MTNNSDPVSHPYEAFQSLDDEEFQQLFRKIGNDSTLAIPKDLYYFVKTAISQKSINKAKSIVYLEDIPPNENSETVFVPCTDDPDMLKYILAKLAQFKNYKKFIMMIPRYSPSCQSAFDHDPNSEDVTVLEFHAEILPLSPDRFILPVPLAYSNIYCDSDISDVQTIARGLLKLQLVLGAPEKVYCAGQISHRVYALMEELKKHIGHTFYTTEDSLYDEIFIFDRSVDNVTPMMIQPTYGGRIDEDFNPSFGYLEPPEGVSLVFDPQIKPKADPNVEVIVPKDANLMPKNVVKIDALSDPVYKEVCDLMITDALTWMNDFNKERLETVPQMLKETKGTNEWRKYSKRATELLLQNPYNTFHINLFAEMPLDKRHLINQLGIKDDLITNDEPIEQAALDYLHRGLYTDAIKILALSCVYNNGASSSTISKFENTLNSVFGANFAWEWIRLFQANLIYPKPLLFGSKPYISAKRDLEMVLPMGDPLENFYGGFVPLIVRLVEHGLKSGWGESSLVGKTMKNLGIPFSVNSPVNKETIEKRIIHENKEVKSVLVFVIGGMTHSEMAMLEALGRTVFNGTVDFHNGTTDLTCGSRLIQQICPSLAKGCNNA</sequence>
<dbReference type="GO" id="GO:0006886">
    <property type="term" value="P:intracellular protein transport"/>
    <property type="evidence" value="ECO:0000318"/>
    <property type="project" value="GO_Central"/>
</dbReference>
<name>A2DXJ8_TRIV3</name>
<accession>A2DXJ8</accession>
<dbReference type="VEuPathDB" id="TrichDB:TVAG_410930"/>
<gene>
    <name evidence="2" type="ORF">TVAG_410930</name>
</gene>
<dbReference type="OrthoDB" id="10262287at2759"/>
<evidence type="ECO:0000313" key="2">
    <source>
        <dbReference type="EMBL" id="EAY14827.1"/>
    </source>
</evidence>
<dbReference type="InterPro" id="IPR027482">
    <property type="entry name" value="Sec1-like_dom2"/>
</dbReference>
<keyword evidence="3" id="KW-1185">Reference proteome</keyword>
<dbReference type="PANTHER" id="PTHR11679">
    <property type="entry name" value="VESICLE PROTEIN SORTING-ASSOCIATED"/>
    <property type="match status" value="1"/>
</dbReference>
<evidence type="ECO:0000313" key="3">
    <source>
        <dbReference type="Proteomes" id="UP000001542"/>
    </source>
</evidence>
<dbReference type="EMBL" id="DS113264">
    <property type="protein sequence ID" value="EAY14827.1"/>
    <property type="molecule type" value="Genomic_DNA"/>
</dbReference>